<dbReference type="PANTHER" id="PTHR21485">
    <property type="entry name" value="HAD SUPERFAMILY MEMBERS CMAS AND KDSC"/>
    <property type="match status" value="1"/>
</dbReference>
<proteinExistence type="predicted"/>
<reference evidence="1" key="1">
    <citation type="submission" date="2020-10" db="EMBL/GenBank/DDBJ databases">
        <title>Connecting structure to function with the recovery of over 1000 high-quality activated sludge metagenome-assembled genomes encoding full-length rRNA genes using long-read sequencing.</title>
        <authorList>
            <person name="Singleton C.M."/>
            <person name="Petriglieri F."/>
            <person name="Kristensen J.M."/>
            <person name="Kirkegaard R.H."/>
            <person name="Michaelsen T.Y."/>
            <person name="Andersen M.H."/>
            <person name="Karst S.M."/>
            <person name="Dueholm M.S."/>
            <person name="Nielsen P.H."/>
            <person name="Albertsen M."/>
        </authorList>
    </citation>
    <scope>NUCLEOTIDE SEQUENCE</scope>
    <source>
        <strain evidence="1">Hirt_18-Q3-R61-65_BATAC.395</strain>
    </source>
</reference>
<name>A0A9D7K2J8_9PROT</name>
<sequence length="202" mass="22542">MKEHVVFGVTLRVEVTAMNLQVRAWAFVPARGGSKSIQKKNIVSLGHRPMIEYGVRAAQLSGRFKRIICSTDDPEIAQIAAGLGVEIDWRPLELATDDASVADVAREFLVRHESDLPDVLGLIQPTSPFLLPDHVISLLDAMTMNTKCCSGQTITPTAHNSHAWNQRFFEEGAVRFMFAHCTQDWIFSPGHLWEWSSTGRIT</sequence>
<dbReference type="InterPro" id="IPR029044">
    <property type="entry name" value="Nucleotide-diphossugar_trans"/>
</dbReference>
<dbReference type="GO" id="GO:0008781">
    <property type="term" value="F:N-acylneuraminate cytidylyltransferase activity"/>
    <property type="evidence" value="ECO:0007669"/>
    <property type="project" value="TreeGrafter"/>
</dbReference>
<dbReference type="Pfam" id="PF02348">
    <property type="entry name" value="CTP_transf_3"/>
    <property type="match status" value="1"/>
</dbReference>
<evidence type="ECO:0008006" key="3">
    <source>
        <dbReference type="Google" id="ProtNLM"/>
    </source>
</evidence>
<accession>A0A9D7K2J8</accession>
<dbReference type="PANTHER" id="PTHR21485:SF3">
    <property type="entry name" value="N-ACYLNEURAMINATE CYTIDYLYLTRANSFERASE"/>
    <property type="match status" value="1"/>
</dbReference>
<dbReference type="SUPFAM" id="SSF53448">
    <property type="entry name" value="Nucleotide-diphospho-sugar transferases"/>
    <property type="match status" value="1"/>
</dbReference>
<dbReference type="InterPro" id="IPR050793">
    <property type="entry name" value="CMP-NeuNAc_synthase"/>
</dbReference>
<dbReference type="AlphaFoldDB" id="A0A9D7K2J8"/>
<protein>
    <recommendedName>
        <fullName evidence="3">Acylneuraminate cytidylyltransferase</fullName>
    </recommendedName>
</protein>
<dbReference type="EMBL" id="JADJUC010000003">
    <property type="protein sequence ID" value="MBK8523296.1"/>
    <property type="molecule type" value="Genomic_DNA"/>
</dbReference>
<evidence type="ECO:0000313" key="1">
    <source>
        <dbReference type="EMBL" id="MBK8523296.1"/>
    </source>
</evidence>
<dbReference type="Gene3D" id="3.90.550.10">
    <property type="entry name" value="Spore Coat Polysaccharide Biosynthesis Protein SpsA, Chain A"/>
    <property type="match status" value="1"/>
</dbReference>
<dbReference type="InterPro" id="IPR003329">
    <property type="entry name" value="Cytidylyl_trans"/>
</dbReference>
<evidence type="ECO:0000313" key="2">
    <source>
        <dbReference type="Proteomes" id="UP000886689"/>
    </source>
</evidence>
<gene>
    <name evidence="1" type="ORF">IPL58_03705</name>
</gene>
<organism evidence="1 2">
    <name type="scientific">Candidatus Proximibacter danicus</name>
    <dbReference type="NCBI Taxonomy" id="2954365"/>
    <lineage>
        <taxon>Bacteria</taxon>
        <taxon>Pseudomonadati</taxon>
        <taxon>Pseudomonadota</taxon>
        <taxon>Betaproteobacteria</taxon>
        <taxon>Candidatus Proximibacter</taxon>
    </lineage>
</organism>
<dbReference type="Proteomes" id="UP000886689">
    <property type="component" value="Unassembled WGS sequence"/>
</dbReference>
<comment type="caution">
    <text evidence="1">The sequence shown here is derived from an EMBL/GenBank/DDBJ whole genome shotgun (WGS) entry which is preliminary data.</text>
</comment>